<dbReference type="AlphaFoldDB" id="A0A0R1SC48"/>
<protein>
    <submittedName>
        <fullName evidence="2">Uncharacterized protein</fullName>
    </submittedName>
</protein>
<feature type="region of interest" description="Disordered" evidence="1">
    <location>
        <begin position="253"/>
        <end position="292"/>
    </location>
</feature>
<dbReference type="EMBL" id="AZEY01000034">
    <property type="protein sequence ID" value="KRL67142.1"/>
    <property type="molecule type" value="Genomic_DNA"/>
</dbReference>
<dbReference type="RefSeq" id="WP_147008566.1">
    <property type="nucleotide sequence ID" value="NZ_AZEY01000034.1"/>
</dbReference>
<comment type="caution">
    <text evidence="2">The sequence shown here is derived from an EMBL/GenBank/DDBJ whole genome shotgun (WGS) entry which is preliminary data.</text>
</comment>
<sequence length="308" mass="35721">MKGGSSLDYFKQRRAYRNLKMYEMSISNGQNNLYRELLDYANDQGKLDDTFPMKNSALLSLTGLSEAGIKKARNELVQDGLIGYVRGRKNSFAPKYRIIKLYKDTIRATTSPKNSPKSSLEGTDKVAQTVPQTVAQTVAHKRLTNTDSNQTNKNKRPRSKTSRTYAPTERPYQIAEHLYKRIREHQPDLKKPDLQKWADEVRLAHERDKRAYDKFAKLVDWTQDNDFWRANILSTKKLREKYDVLTGQANREYKQKQAHIKEKLPDWAQDESRSAPAKQPKRKVSEAEKRAVQEKLAQFRQTAPTEEA</sequence>
<gene>
    <name evidence="2" type="ORF">FC85_GL002737</name>
</gene>
<feature type="region of interest" description="Disordered" evidence="1">
    <location>
        <begin position="139"/>
        <end position="168"/>
    </location>
</feature>
<accession>A0A0R1SC48</accession>
<evidence type="ECO:0000313" key="3">
    <source>
        <dbReference type="Proteomes" id="UP000052013"/>
    </source>
</evidence>
<feature type="region of interest" description="Disordered" evidence="1">
    <location>
        <begin position="109"/>
        <end position="128"/>
    </location>
</feature>
<dbReference type="STRING" id="1423739.FC85_GL002737"/>
<evidence type="ECO:0000256" key="1">
    <source>
        <dbReference type="SAM" id="MobiDB-lite"/>
    </source>
</evidence>
<proteinExistence type="predicted"/>
<reference evidence="2 3" key="1">
    <citation type="journal article" date="2015" name="Genome Announc.">
        <title>Expanding the biotechnology potential of lactobacilli through comparative genomics of 213 strains and associated genera.</title>
        <authorList>
            <person name="Sun Z."/>
            <person name="Harris H.M."/>
            <person name="McCann A."/>
            <person name="Guo C."/>
            <person name="Argimon S."/>
            <person name="Zhang W."/>
            <person name="Yang X."/>
            <person name="Jeffery I.B."/>
            <person name="Cooney J.C."/>
            <person name="Kagawa T.F."/>
            <person name="Liu W."/>
            <person name="Song Y."/>
            <person name="Salvetti E."/>
            <person name="Wrobel A."/>
            <person name="Rasinkangas P."/>
            <person name="Parkhill J."/>
            <person name="Rea M.C."/>
            <person name="O'Sullivan O."/>
            <person name="Ritari J."/>
            <person name="Douillard F.P."/>
            <person name="Paul Ross R."/>
            <person name="Yang R."/>
            <person name="Briner A.E."/>
            <person name="Felis G.E."/>
            <person name="de Vos W.M."/>
            <person name="Barrangou R."/>
            <person name="Klaenhammer T.R."/>
            <person name="Caufield P.W."/>
            <person name="Cui Y."/>
            <person name="Zhang H."/>
            <person name="O'Toole P.W."/>
        </authorList>
    </citation>
    <scope>NUCLEOTIDE SEQUENCE [LARGE SCALE GENOMIC DNA]</scope>
    <source>
        <strain evidence="2 3">DSM 14421</strain>
    </source>
</reference>
<feature type="compositionally biased region" description="Basic and acidic residues" evidence="1">
    <location>
        <begin position="253"/>
        <end position="273"/>
    </location>
</feature>
<feature type="compositionally biased region" description="Polar residues" evidence="1">
    <location>
        <begin position="109"/>
        <end position="121"/>
    </location>
</feature>
<feature type="compositionally biased region" description="Basic and acidic residues" evidence="1">
    <location>
        <begin position="283"/>
        <end position="292"/>
    </location>
</feature>
<dbReference type="PATRIC" id="fig|1423739.3.peg.2840"/>
<dbReference type="Proteomes" id="UP000052013">
    <property type="component" value="Unassembled WGS sequence"/>
</dbReference>
<evidence type="ECO:0000313" key="2">
    <source>
        <dbReference type="EMBL" id="KRL67142.1"/>
    </source>
</evidence>
<organism evidence="2 3">
    <name type="scientific">Lentilactobacillus diolivorans DSM 14421</name>
    <dbReference type="NCBI Taxonomy" id="1423739"/>
    <lineage>
        <taxon>Bacteria</taxon>
        <taxon>Bacillati</taxon>
        <taxon>Bacillota</taxon>
        <taxon>Bacilli</taxon>
        <taxon>Lactobacillales</taxon>
        <taxon>Lactobacillaceae</taxon>
        <taxon>Lentilactobacillus</taxon>
    </lineage>
</organism>
<name>A0A0R1SC48_9LACO</name>